<dbReference type="InterPro" id="IPR050828">
    <property type="entry name" value="C-type_lectin/matrix_domain"/>
</dbReference>
<dbReference type="AlphaFoldDB" id="A0A3B5Q139"/>
<reference evidence="4" key="4">
    <citation type="submission" date="2025-09" db="UniProtKB">
        <authorList>
            <consortium name="Ensembl"/>
        </authorList>
    </citation>
    <scope>IDENTIFICATION</scope>
    <source>
        <strain evidence="4">JP 163 A</strain>
    </source>
</reference>
<feature type="transmembrane region" description="Helical" evidence="2">
    <location>
        <begin position="84"/>
        <end position="109"/>
    </location>
</feature>
<dbReference type="Ensembl" id="ENSXMAT00000039435.1">
    <property type="protein sequence ID" value="ENSXMAP00000024537.1"/>
    <property type="gene ID" value="ENSXMAG00000029287.1"/>
</dbReference>
<dbReference type="GO" id="GO:0005886">
    <property type="term" value="C:plasma membrane"/>
    <property type="evidence" value="ECO:0007669"/>
    <property type="project" value="UniProtKB-SubCell"/>
</dbReference>
<reference evidence="4" key="3">
    <citation type="submission" date="2025-08" db="UniProtKB">
        <authorList>
            <consortium name="Ensembl"/>
        </authorList>
    </citation>
    <scope>IDENTIFICATION</scope>
    <source>
        <strain evidence="4">JP 163 A</strain>
    </source>
</reference>
<dbReference type="GeneTree" id="ENSGT00940000172892"/>
<keyword evidence="2" id="KW-0812">Transmembrane</keyword>
<evidence type="ECO:0000256" key="2">
    <source>
        <dbReference type="SAM" id="Phobius"/>
    </source>
</evidence>
<dbReference type="InterPro" id="IPR001304">
    <property type="entry name" value="C-type_lectin-like"/>
</dbReference>
<organism evidence="4 5">
    <name type="scientific">Xiphophorus maculatus</name>
    <name type="common">Southern platyfish</name>
    <name type="synonym">Platypoecilus maculatus</name>
    <dbReference type="NCBI Taxonomy" id="8083"/>
    <lineage>
        <taxon>Eukaryota</taxon>
        <taxon>Metazoa</taxon>
        <taxon>Chordata</taxon>
        <taxon>Craniata</taxon>
        <taxon>Vertebrata</taxon>
        <taxon>Euteleostomi</taxon>
        <taxon>Actinopterygii</taxon>
        <taxon>Neopterygii</taxon>
        <taxon>Teleostei</taxon>
        <taxon>Neoteleostei</taxon>
        <taxon>Acanthomorphata</taxon>
        <taxon>Ovalentaria</taxon>
        <taxon>Atherinomorphae</taxon>
        <taxon>Cyprinodontiformes</taxon>
        <taxon>Poeciliidae</taxon>
        <taxon>Poeciliinae</taxon>
        <taxon>Xiphophorus</taxon>
    </lineage>
</organism>
<dbReference type="PANTHER" id="PTHR45710">
    <property type="entry name" value="C-TYPE LECTIN DOMAIN-CONTAINING PROTEIN 180"/>
    <property type="match status" value="1"/>
</dbReference>
<keyword evidence="5" id="KW-1185">Reference proteome</keyword>
<dbReference type="Pfam" id="PF00059">
    <property type="entry name" value="Lectin_C"/>
    <property type="match status" value="1"/>
</dbReference>
<dbReference type="Proteomes" id="UP000002852">
    <property type="component" value="Unassembled WGS sequence"/>
</dbReference>
<keyword evidence="2" id="KW-0472">Membrane</keyword>
<dbReference type="Gene3D" id="3.10.100.10">
    <property type="entry name" value="Mannose-Binding Protein A, subunit A"/>
    <property type="match status" value="1"/>
</dbReference>
<dbReference type="SUPFAM" id="SSF56436">
    <property type="entry name" value="C-type lectin-like"/>
    <property type="match status" value="1"/>
</dbReference>
<evidence type="ECO:0000259" key="3">
    <source>
        <dbReference type="PROSITE" id="PS50041"/>
    </source>
</evidence>
<name>A0A3B5Q139_XIPMA</name>
<dbReference type="PROSITE" id="PS50041">
    <property type="entry name" value="C_TYPE_LECTIN_2"/>
    <property type="match status" value="1"/>
</dbReference>
<sequence>MSCNIYEDPDQTMKVRYSKEVRGKGWRKVEKEEKVEKEAKVEKVVDIYESAETVACHRANPSRKAQGVRTQKHPPTPRRNWYKVATVTLGLLCLLLLAGISVLLSLLGLKHKEHSLGQKQAQENQNQSIKEWQELRESHFYYASTEKKNWTESRKDCKSRGGDLVILNNIEKQEIIRRMKIHGDSWIGLKTSNEWTAKWKWVDGSDLLSSSWKEGVNVKTESGLKAFTDQQGLWMYNKTGLKYWICEKRNVQYLFDLKPGKNITKY</sequence>
<evidence type="ECO:0000313" key="4">
    <source>
        <dbReference type="Ensembl" id="ENSXMAP00000024537.1"/>
    </source>
</evidence>
<dbReference type="InterPro" id="IPR016186">
    <property type="entry name" value="C-type_lectin-like/link_sf"/>
</dbReference>
<accession>A0A3B5Q139</accession>
<protein>
    <recommendedName>
        <fullName evidence="3">C-type lectin domain-containing protein</fullName>
    </recommendedName>
</protein>
<reference evidence="5" key="1">
    <citation type="submission" date="2012-01" db="EMBL/GenBank/DDBJ databases">
        <authorList>
            <person name="Walter R."/>
            <person name="Schartl M."/>
            <person name="Warren W."/>
        </authorList>
    </citation>
    <scope>NUCLEOTIDE SEQUENCE [LARGE SCALE GENOMIC DNA]</scope>
    <source>
        <strain evidence="5">JP 163 A</strain>
    </source>
</reference>
<feature type="domain" description="C-type lectin" evidence="3">
    <location>
        <begin position="136"/>
        <end position="234"/>
    </location>
</feature>
<comment type="subcellular location">
    <subcellularLocation>
        <location evidence="1">Cell membrane</location>
        <topology evidence="1">Single-pass type II membrane protein</topology>
    </subcellularLocation>
</comment>
<evidence type="ECO:0000313" key="5">
    <source>
        <dbReference type="Proteomes" id="UP000002852"/>
    </source>
</evidence>
<proteinExistence type="predicted"/>
<evidence type="ECO:0000256" key="1">
    <source>
        <dbReference type="ARBA" id="ARBA00004401"/>
    </source>
</evidence>
<dbReference type="OMA" id="YYASTEK"/>
<dbReference type="SMART" id="SM00034">
    <property type="entry name" value="CLECT"/>
    <property type="match status" value="1"/>
</dbReference>
<dbReference type="PANTHER" id="PTHR45710:SF26">
    <property type="entry name" value="RH26557P"/>
    <property type="match status" value="1"/>
</dbReference>
<dbReference type="InterPro" id="IPR016187">
    <property type="entry name" value="CTDL_fold"/>
</dbReference>
<keyword evidence="2" id="KW-1133">Transmembrane helix</keyword>
<dbReference type="InParanoid" id="A0A3B5Q139"/>
<reference evidence="5" key="2">
    <citation type="journal article" date="2013" name="Nat. Genet.">
        <title>The genome of the platyfish, Xiphophorus maculatus, provides insights into evolutionary adaptation and several complex traits.</title>
        <authorList>
            <person name="Schartl M."/>
            <person name="Walter R.B."/>
            <person name="Shen Y."/>
            <person name="Garcia T."/>
            <person name="Catchen J."/>
            <person name="Amores A."/>
            <person name="Braasch I."/>
            <person name="Chalopin D."/>
            <person name="Volff J.N."/>
            <person name="Lesch K.P."/>
            <person name="Bisazza A."/>
            <person name="Minx P."/>
            <person name="Hillier L."/>
            <person name="Wilson R.K."/>
            <person name="Fuerstenberg S."/>
            <person name="Boore J."/>
            <person name="Searle S."/>
            <person name="Postlethwait J.H."/>
            <person name="Warren W.C."/>
        </authorList>
    </citation>
    <scope>NUCLEOTIDE SEQUENCE [LARGE SCALE GENOMIC DNA]</scope>
    <source>
        <strain evidence="5">JP 163 A</strain>
    </source>
</reference>